<dbReference type="InterPro" id="IPR024079">
    <property type="entry name" value="MetalloPept_cat_dom_sf"/>
</dbReference>
<dbReference type="GO" id="GO:0008237">
    <property type="term" value="F:metallopeptidase activity"/>
    <property type="evidence" value="ECO:0007669"/>
    <property type="project" value="InterPro"/>
</dbReference>
<dbReference type="SUPFAM" id="SSF55486">
    <property type="entry name" value="Metalloproteases ('zincins'), catalytic domain"/>
    <property type="match status" value="1"/>
</dbReference>
<dbReference type="RefSeq" id="WP_145196534.1">
    <property type="nucleotide sequence ID" value="NZ_CP036434.1"/>
</dbReference>
<proteinExistence type="predicted"/>
<protein>
    <submittedName>
        <fullName evidence="1">Uncharacterized protein</fullName>
    </submittedName>
</protein>
<dbReference type="Proteomes" id="UP000320390">
    <property type="component" value="Chromosome"/>
</dbReference>
<name>A0A518EQN0_9BACT</name>
<reference evidence="1 2" key="1">
    <citation type="submission" date="2019-02" db="EMBL/GenBank/DDBJ databases">
        <title>Deep-cultivation of Planctomycetes and their phenomic and genomic characterization uncovers novel biology.</title>
        <authorList>
            <person name="Wiegand S."/>
            <person name="Jogler M."/>
            <person name="Boedeker C."/>
            <person name="Pinto D."/>
            <person name="Vollmers J."/>
            <person name="Rivas-Marin E."/>
            <person name="Kohn T."/>
            <person name="Peeters S.H."/>
            <person name="Heuer A."/>
            <person name="Rast P."/>
            <person name="Oberbeckmann S."/>
            <person name="Bunk B."/>
            <person name="Jeske O."/>
            <person name="Meyerdierks A."/>
            <person name="Storesund J.E."/>
            <person name="Kallscheuer N."/>
            <person name="Luecker S."/>
            <person name="Lage O.M."/>
            <person name="Pohl T."/>
            <person name="Merkel B.J."/>
            <person name="Hornburger P."/>
            <person name="Mueller R.-W."/>
            <person name="Bruemmer F."/>
            <person name="Labrenz M."/>
            <person name="Spormann A.M."/>
            <person name="Op den Camp H."/>
            <person name="Overmann J."/>
            <person name="Amann R."/>
            <person name="Jetten M.S.M."/>
            <person name="Mascher T."/>
            <person name="Medema M.H."/>
            <person name="Devos D.P."/>
            <person name="Kaster A.-K."/>
            <person name="Ovreas L."/>
            <person name="Rohde M."/>
            <person name="Galperin M.Y."/>
            <person name="Jogler C."/>
        </authorList>
    </citation>
    <scope>NUCLEOTIDE SEQUENCE [LARGE SCALE GENOMIC DNA]</scope>
    <source>
        <strain evidence="1 2">Poly30</strain>
    </source>
</reference>
<dbReference type="Gene3D" id="3.10.450.50">
    <property type="match status" value="1"/>
</dbReference>
<dbReference type="AlphaFoldDB" id="A0A518EQN0"/>
<organism evidence="1 2">
    <name type="scientific">Saltatorellus ferox</name>
    <dbReference type="NCBI Taxonomy" id="2528018"/>
    <lineage>
        <taxon>Bacteria</taxon>
        <taxon>Pseudomonadati</taxon>
        <taxon>Planctomycetota</taxon>
        <taxon>Planctomycetia</taxon>
        <taxon>Planctomycetia incertae sedis</taxon>
        <taxon>Saltatorellus</taxon>
    </lineage>
</organism>
<dbReference type="Gene3D" id="3.40.390.10">
    <property type="entry name" value="Collagenase (Catalytic Domain)"/>
    <property type="match status" value="1"/>
</dbReference>
<sequence length="386" mass="43268">MSGWTFTWCVLLATFGMRPERPQSNDEPLNRFSVPAKEYMAHPIRGFDVRIVAALTEGGDQAETGQRALDAIDRDLGDLLDQLPESAHAFLRSVPIYVGVADPVAPCACYHVSPEWLRRNGFDPAKAKAVEIASALTFLSWRGAQPSMLMHELSHAYHDQVLGKPHAGLTEALRRARASGRFDRVVRFMGNVDGHYALTNEDEYFAETTEALFGVNDFYPFVRGELMAVDPEGAALVTELWKAEPQRMQDDLSMLERKTKAEIARLHRFFVDWFNGTAPATDEAFMALEKALAPGFQMITPRGDVLDRKQLIDRLRRAHGQREVSIETKPLTVKILDGVRVLATYEEHSTEAGATRVIVSTVLFERDPNAPGGLSWVHVHETERRN</sequence>
<dbReference type="EMBL" id="CP036434">
    <property type="protein sequence ID" value="QDV06394.1"/>
    <property type="molecule type" value="Genomic_DNA"/>
</dbReference>
<gene>
    <name evidence="1" type="ORF">Poly30_19030</name>
</gene>
<evidence type="ECO:0000313" key="2">
    <source>
        <dbReference type="Proteomes" id="UP000320390"/>
    </source>
</evidence>
<evidence type="ECO:0000313" key="1">
    <source>
        <dbReference type="EMBL" id="QDV06394.1"/>
    </source>
</evidence>
<dbReference type="OrthoDB" id="5702724at2"/>
<accession>A0A518EQN0</accession>
<keyword evidence="2" id="KW-1185">Reference proteome</keyword>
<dbReference type="SUPFAM" id="SSF54427">
    <property type="entry name" value="NTF2-like"/>
    <property type="match status" value="1"/>
</dbReference>
<dbReference type="InterPro" id="IPR032710">
    <property type="entry name" value="NTF2-like_dom_sf"/>
</dbReference>